<dbReference type="EMBL" id="JAEMUK010000009">
    <property type="protein sequence ID" value="MBJ7542917.1"/>
    <property type="molecule type" value="Genomic_DNA"/>
</dbReference>
<dbReference type="Gene3D" id="3.40.630.30">
    <property type="match status" value="1"/>
</dbReference>
<dbReference type="InterPro" id="IPR000182">
    <property type="entry name" value="GNAT_dom"/>
</dbReference>
<keyword evidence="2" id="KW-0808">Transferase</keyword>
<dbReference type="SUPFAM" id="SSF55729">
    <property type="entry name" value="Acyl-CoA N-acyltransferases (Nat)"/>
    <property type="match status" value="1"/>
</dbReference>
<dbReference type="GO" id="GO:0016747">
    <property type="term" value="F:acyltransferase activity, transferring groups other than amino-acyl groups"/>
    <property type="evidence" value="ECO:0007669"/>
    <property type="project" value="InterPro"/>
</dbReference>
<keyword evidence="3" id="KW-1185">Reference proteome</keyword>
<feature type="domain" description="N-acetyltransferase" evidence="1">
    <location>
        <begin position="24"/>
        <end position="162"/>
    </location>
</feature>
<evidence type="ECO:0000259" key="1">
    <source>
        <dbReference type="Pfam" id="PF13302"/>
    </source>
</evidence>
<dbReference type="Proteomes" id="UP000623250">
    <property type="component" value="Unassembled WGS sequence"/>
</dbReference>
<reference evidence="2 3" key="1">
    <citation type="submission" date="2020-12" db="EMBL/GenBank/DDBJ databases">
        <title>Revised draft genomes of Rhodomicrobium vannielii ATCC 17100 and Rhodomicrobium udaipurense JA643.</title>
        <authorList>
            <person name="Conners E.M."/>
            <person name="Davenport E.J."/>
            <person name="Bose A."/>
        </authorList>
    </citation>
    <scope>NUCLEOTIDE SEQUENCE [LARGE SCALE GENOMIC DNA]</scope>
    <source>
        <strain evidence="2 3">JA643</strain>
    </source>
</reference>
<dbReference type="AlphaFoldDB" id="A0A8I1GH74"/>
<dbReference type="InterPro" id="IPR051531">
    <property type="entry name" value="N-acetyltransferase"/>
</dbReference>
<gene>
    <name evidence="2" type="ORF">JDN41_05025</name>
</gene>
<dbReference type="Pfam" id="PF13302">
    <property type="entry name" value="Acetyltransf_3"/>
    <property type="match status" value="1"/>
</dbReference>
<protein>
    <submittedName>
        <fullName evidence="2">GNAT family N-acetyltransferase</fullName>
    </submittedName>
</protein>
<dbReference type="RefSeq" id="WP_081796569.1">
    <property type="nucleotide sequence ID" value="NZ_JAEMUK010000009.1"/>
</dbReference>
<dbReference type="PANTHER" id="PTHR43792">
    <property type="entry name" value="GNAT FAMILY, PUTATIVE (AFU_ORTHOLOGUE AFUA_3G00765)-RELATED-RELATED"/>
    <property type="match status" value="1"/>
</dbReference>
<proteinExistence type="predicted"/>
<accession>A0A8I1GH74</accession>
<organism evidence="2 3">
    <name type="scientific">Rhodomicrobium udaipurense</name>
    <dbReference type="NCBI Taxonomy" id="1202716"/>
    <lineage>
        <taxon>Bacteria</taxon>
        <taxon>Pseudomonadati</taxon>
        <taxon>Pseudomonadota</taxon>
        <taxon>Alphaproteobacteria</taxon>
        <taxon>Hyphomicrobiales</taxon>
        <taxon>Hyphomicrobiaceae</taxon>
        <taxon>Rhodomicrobium</taxon>
    </lineage>
</organism>
<dbReference type="InterPro" id="IPR016181">
    <property type="entry name" value="Acyl_CoA_acyltransferase"/>
</dbReference>
<sequence>MMARIDETDPFKVVAMIPTFETPRLILRPTRLEDANATQALFPHWEIVRFLSDRVPWPYPADGALTYYRDVVLPAMEAGNLWGWTIWLKSGPDHHIGSVELRDLNGDNRGFWLGLPWHGRGIMTEACEPVTDYWFNTLGRETLRVAKAPDNTASRRVTEKEGALVIAIEERSYVGGVCAAEIWELTREDWNAFRAATRSV</sequence>
<evidence type="ECO:0000313" key="3">
    <source>
        <dbReference type="Proteomes" id="UP000623250"/>
    </source>
</evidence>
<name>A0A8I1GH74_9HYPH</name>
<evidence type="ECO:0000313" key="2">
    <source>
        <dbReference type="EMBL" id="MBJ7542917.1"/>
    </source>
</evidence>
<comment type="caution">
    <text evidence="2">The sequence shown here is derived from an EMBL/GenBank/DDBJ whole genome shotgun (WGS) entry which is preliminary data.</text>
</comment>